<organism evidence="1 2">
    <name type="scientific">Eoetvoesiella caeni</name>
    <dbReference type="NCBI Taxonomy" id="645616"/>
    <lineage>
        <taxon>Bacteria</taxon>
        <taxon>Pseudomonadati</taxon>
        <taxon>Pseudomonadota</taxon>
        <taxon>Betaproteobacteria</taxon>
        <taxon>Burkholderiales</taxon>
        <taxon>Alcaligenaceae</taxon>
        <taxon>Eoetvoesiella</taxon>
    </lineage>
</organism>
<name>A0A366HDR3_9BURK</name>
<comment type="caution">
    <text evidence="1">The sequence shown here is derived from an EMBL/GenBank/DDBJ whole genome shotgun (WGS) entry which is preliminary data.</text>
</comment>
<dbReference type="AlphaFoldDB" id="A0A366HDR3"/>
<keyword evidence="2" id="KW-1185">Reference proteome</keyword>
<evidence type="ECO:0000313" key="2">
    <source>
        <dbReference type="Proteomes" id="UP000253628"/>
    </source>
</evidence>
<evidence type="ECO:0000313" key="1">
    <source>
        <dbReference type="EMBL" id="RBP40167.1"/>
    </source>
</evidence>
<reference evidence="1 2" key="1">
    <citation type="submission" date="2018-06" db="EMBL/GenBank/DDBJ databases">
        <title>Genomic Encyclopedia of Type Strains, Phase IV (KMG-IV): sequencing the most valuable type-strain genomes for metagenomic binning, comparative biology and taxonomic classification.</title>
        <authorList>
            <person name="Goeker M."/>
        </authorList>
    </citation>
    <scope>NUCLEOTIDE SEQUENCE [LARGE SCALE GENOMIC DNA]</scope>
    <source>
        <strain evidence="1 2">DSM 25520</strain>
    </source>
</reference>
<dbReference type="EMBL" id="QNRQ01000004">
    <property type="protein sequence ID" value="RBP40167.1"/>
    <property type="molecule type" value="Genomic_DNA"/>
</dbReference>
<dbReference type="Proteomes" id="UP000253628">
    <property type="component" value="Unassembled WGS sequence"/>
</dbReference>
<proteinExistence type="predicted"/>
<protein>
    <submittedName>
        <fullName evidence="1">Uncharacterized protein</fullName>
    </submittedName>
</protein>
<gene>
    <name evidence="1" type="ORF">DFR37_104266</name>
</gene>
<accession>A0A366HDR3</accession>
<sequence length="63" mass="7280">MPMIPSSPHRDPTFDDTMDTICRNILKHKQRSYWLTKTGHVCSVTDAWAAFKRSPTHPNNRSP</sequence>